<feature type="domain" description="IraD/Gp25-like" evidence="1">
    <location>
        <begin position="27"/>
        <end position="109"/>
    </location>
</feature>
<evidence type="ECO:0000313" key="2">
    <source>
        <dbReference type="EMBL" id="GAA0953257.1"/>
    </source>
</evidence>
<keyword evidence="3" id="KW-1185">Reference proteome</keyword>
<dbReference type="Gene3D" id="3.10.450.40">
    <property type="match status" value="1"/>
</dbReference>
<dbReference type="Pfam" id="PF04965">
    <property type="entry name" value="GPW_gp25"/>
    <property type="match status" value="1"/>
</dbReference>
<organism evidence="2 3">
    <name type="scientific">Kribbella koreensis</name>
    <dbReference type="NCBI Taxonomy" id="57909"/>
    <lineage>
        <taxon>Bacteria</taxon>
        <taxon>Bacillati</taxon>
        <taxon>Actinomycetota</taxon>
        <taxon>Actinomycetes</taxon>
        <taxon>Propionibacteriales</taxon>
        <taxon>Kribbellaceae</taxon>
        <taxon>Kribbella</taxon>
    </lineage>
</organism>
<reference evidence="2 3" key="1">
    <citation type="journal article" date="2019" name="Int. J. Syst. Evol. Microbiol.">
        <title>The Global Catalogue of Microorganisms (GCM) 10K type strain sequencing project: providing services to taxonomists for standard genome sequencing and annotation.</title>
        <authorList>
            <consortium name="The Broad Institute Genomics Platform"/>
            <consortium name="The Broad Institute Genome Sequencing Center for Infectious Disease"/>
            <person name="Wu L."/>
            <person name="Ma J."/>
        </authorList>
    </citation>
    <scope>NUCLEOTIDE SEQUENCE [LARGE SCALE GENOMIC DNA]</scope>
    <source>
        <strain evidence="2 3">JCM 10977</strain>
    </source>
</reference>
<name>A0ABN1R852_9ACTN</name>
<dbReference type="InterPro" id="IPR007048">
    <property type="entry name" value="IraD/Gp25-like"/>
</dbReference>
<evidence type="ECO:0000259" key="1">
    <source>
        <dbReference type="Pfam" id="PF04965"/>
    </source>
</evidence>
<dbReference type="Proteomes" id="UP001500542">
    <property type="component" value="Unassembled WGS sequence"/>
</dbReference>
<dbReference type="SUPFAM" id="SSF160719">
    <property type="entry name" value="gpW/gp25-like"/>
    <property type="match status" value="1"/>
</dbReference>
<dbReference type="EMBL" id="BAAAHK010000013">
    <property type="protein sequence ID" value="GAA0953257.1"/>
    <property type="molecule type" value="Genomic_DNA"/>
</dbReference>
<accession>A0ABN1R852</accession>
<sequence length="135" mass="14856">MTTQAVAGLRFPLEGATGRLGFARGIDKLEQCIRLVLLTYPGERVMRPDFGCRLRDFLFEAATPATMVRIADEVEQAIAACEPRVEVRQVEVTPDEAVDGLLHIAIHYRPVDESEPVVIVVDFATDRHPAAAEVA</sequence>
<protein>
    <submittedName>
        <fullName evidence="2">GPW/gp25 family protein</fullName>
    </submittedName>
</protein>
<gene>
    <name evidence="2" type="ORF">GCM10009554_57430</name>
</gene>
<evidence type="ECO:0000313" key="3">
    <source>
        <dbReference type="Proteomes" id="UP001500542"/>
    </source>
</evidence>
<comment type="caution">
    <text evidence="2">The sequence shown here is derived from an EMBL/GenBank/DDBJ whole genome shotgun (WGS) entry which is preliminary data.</text>
</comment>
<dbReference type="RefSeq" id="WP_343976795.1">
    <property type="nucleotide sequence ID" value="NZ_BAAAHK010000013.1"/>
</dbReference>
<proteinExistence type="predicted"/>